<keyword evidence="6 7" id="KW-0472">Membrane</keyword>
<sequence length="66" mass="7666">MVEKEQPGSEFHVKKNSPTDHNWVYLQWCLHTGLYMLEPWERSWFNGFVVLSIALIMSATVAIVSL</sequence>
<organism evidence="8 9">
    <name type="scientific">Steinernema hermaphroditum</name>
    <dbReference type="NCBI Taxonomy" id="289476"/>
    <lineage>
        <taxon>Eukaryota</taxon>
        <taxon>Metazoa</taxon>
        <taxon>Ecdysozoa</taxon>
        <taxon>Nematoda</taxon>
        <taxon>Chromadorea</taxon>
        <taxon>Rhabditida</taxon>
        <taxon>Tylenchina</taxon>
        <taxon>Panagrolaimomorpha</taxon>
        <taxon>Strongyloidoidea</taxon>
        <taxon>Steinernematidae</taxon>
        <taxon>Steinernema</taxon>
    </lineage>
</organism>
<evidence type="ECO:0000313" key="9">
    <source>
        <dbReference type="Proteomes" id="UP001175271"/>
    </source>
</evidence>
<comment type="subcellular location">
    <subcellularLocation>
        <location evidence="1">Endoplasmic reticulum membrane</location>
        <topology evidence="1">Multi-pass membrane protein</topology>
    </subcellularLocation>
</comment>
<comment type="caution">
    <text evidence="8">The sequence shown here is derived from an EMBL/GenBank/DDBJ whole genome shotgun (WGS) entry which is preliminary data.</text>
</comment>
<dbReference type="GO" id="GO:0006665">
    <property type="term" value="P:sphingolipid metabolic process"/>
    <property type="evidence" value="ECO:0007669"/>
    <property type="project" value="UniProtKB-KW"/>
</dbReference>
<evidence type="ECO:0000256" key="2">
    <source>
        <dbReference type="ARBA" id="ARBA00022692"/>
    </source>
</evidence>
<dbReference type="Pfam" id="PF11779">
    <property type="entry name" value="SPT_ssu-like"/>
    <property type="match status" value="1"/>
</dbReference>
<dbReference type="Proteomes" id="UP001175271">
    <property type="component" value="Unassembled WGS sequence"/>
</dbReference>
<keyword evidence="4" id="KW-0746">Sphingolipid metabolism</keyword>
<evidence type="ECO:0000256" key="5">
    <source>
        <dbReference type="ARBA" id="ARBA00022989"/>
    </source>
</evidence>
<keyword evidence="9" id="KW-1185">Reference proteome</keyword>
<feature type="transmembrane region" description="Helical" evidence="7">
    <location>
        <begin position="44"/>
        <end position="64"/>
    </location>
</feature>
<dbReference type="GO" id="GO:0005789">
    <property type="term" value="C:endoplasmic reticulum membrane"/>
    <property type="evidence" value="ECO:0007669"/>
    <property type="project" value="UniProtKB-SubCell"/>
</dbReference>
<evidence type="ECO:0000256" key="7">
    <source>
        <dbReference type="SAM" id="Phobius"/>
    </source>
</evidence>
<protein>
    <submittedName>
        <fullName evidence="8">Uncharacterized protein</fullName>
    </submittedName>
</protein>
<reference evidence="8" key="1">
    <citation type="submission" date="2023-06" db="EMBL/GenBank/DDBJ databases">
        <title>Genomic analysis of the entomopathogenic nematode Steinernema hermaphroditum.</title>
        <authorList>
            <person name="Schwarz E.M."/>
            <person name="Heppert J.K."/>
            <person name="Baniya A."/>
            <person name="Schwartz H.T."/>
            <person name="Tan C.-H."/>
            <person name="Antoshechkin I."/>
            <person name="Sternberg P.W."/>
            <person name="Goodrich-Blair H."/>
            <person name="Dillman A.R."/>
        </authorList>
    </citation>
    <scope>NUCLEOTIDE SEQUENCE</scope>
    <source>
        <strain evidence="8">PS9179</strain>
        <tissue evidence="8">Whole animal</tissue>
    </source>
</reference>
<keyword evidence="2 7" id="KW-0812">Transmembrane</keyword>
<dbReference type="AlphaFoldDB" id="A0AA39LKX9"/>
<evidence type="ECO:0000313" key="8">
    <source>
        <dbReference type="EMBL" id="KAK0400864.1"/>
    </source>
</evidence>
<proteinExistence type="predicted"/>
<evidence type="ECO:0000256" key="6">
    <source>
        <dbReference type="ARBA" id="ARBA00023136"/>
    </source>
</evidence>
<keyword evidence="4" id="KW-0443">Lipid metabolism</keyword>
<name>A0AA39LKX9_9BILA</name>
<keyword evidence="3" id="KW-0256">Endoplasmic reticulum</keyword>
<accession>A0AA39LKX9</accession>
<dbReference type="InterPro" id="IPR024512">
    <property type="entry name" value="Ser_palmitoyltrfase_ssu-like"/>
</dbReference>
<dbReference type="EMBL" id="JAUCMV010000004">
    <property type="protein sequence ID" value="KAK0400864.1"/>
    <property type="molecule type" value="Genomic_DNA"/>
</dbReference>
<keyword evidence="5 7" id="KW-1133">Transmembrane helix</keyword>
<gene>
    <name evidence="8" type="ORF">QR680_015486</name>
</gene>
<evidence type="ECO:0000256" key="3">
    <source>
        <dbReference type="ARBA" id="ARBA00022824"/>
    </source>
</evidence>
<evidence type="ECO:0000256" key="1">
    <source>
        <dbReference type="ARBA" id="ARBA00004477"/>
    </source>
</evidence>
<evidence type="ECO:0000256" key="4">
    <source>
        <dbReference type="ARBA" id="ARBA00022919"/>
    </source>
</evidence>